<feature type="region of interest" description="Disordered" evidence="1">
    <location>
        <begin position="237"/>
        <end position="305"/>
    </location>
</feature>
<name>A0AAX4ILE8_9PEZI</name>
<proteinExistence type="predicted"/>
<dbReference type="RefSeq" id="XP_062781454.1">
    <property type="nucleotide sequence ID" value="XM_062925403.1"/>
</dbReference>
<reference evidence="3" key="1">
    <citation type="journal article" date="2023" name="bioRxiv">
        <title>Complete genome of the Medicago anthracnose fungus, Colletotrichum destructivum, reveals a mini-chromosome-like region within a core chromosome.</title>
        <authorList>
            <person name="Lapalu N."/>
            <person name="Simon A."/>
            <person name="Lu A."/>
            <person name="Plaumann P.-L."/>
            <person name="Amselem J."/>
            <person name="Pigne S."/>
            <person name="Auger A."/>
            <person name="Koch C."/>
            <person name="Dallery J.-F."/>
            <person name="O'Connell R.J."/>
        </authorList>
    </citation>
    <scope>NUCLEOTIDE SEQUENCE [LARGE SCALE GENOMIC DNA]</scope>
    <source>
        <strain evidence="3">CBS 520.97</strain>
    </source>
</reference>
<dbReference type="Proteomes" id="UP001322277">
    <property type="component" value="Chromosome 6"/>
</dbReference>
<gene>
    <name evidence="2" type="ORF">CDEST_09244</name>
</gene>
<feature type="compositionally biased region" description="Basic residues" evidence="1">
    <location>
        <begin position="358"/>
        <end position="368"/>
    </location>
</feature>
<keyword evidence="3" id="KW-1185">Reference proteome</keyword>
<evidence type="ECO:0000313" key="2">
    <source>
        <dbReference type="EMBL" id="WQF84230.1"/>
    </source>
</evidence>
<feature type="compositionally biased region" description="Low complexity" evidence="1">
    <location>
        <begin position="383"/>
        <end position="393"/>
    </location>
</feature>
<organism evidence="2 3">
    <name type="scientific">Colletotrichum destructivum</name>
    <dbReference type="NCBI Taxonomy" id="34406"/>
    <lineage>
        <taxon>Eukaryota</taxon>
        <taxon>Fungi</taxon>
        <taxon>Dikarya</taxon>
        <taxon>Ascomycota</taxon>
        <taxon>Pezizomycotina</taxon>
        <taxon>Sordariomycetes</taxon>
        <taxon>Hypocreomycetidae</taxon>
        <taxon>Glomerellales</taxon>
        <taxon>Glomerellaceae</taxon>
        <taxon>Colletotrichum</taxon>
        <taxon>Colletotrichum destructivum species complex</taxon>
    </lineage>
</organism>
<dbReference type="GeneID" id="87945747"/>
<dbReference type="EMBL" id="CP137310">
    <property type="protein sequence ID" value="WQF84230.1"/>
    <property type="molecule type" value="Genomic_DNA"/>
</dbReference>
<protein>
    <submittedName>
        <fullName evidence="2">Uncharacterized protein</fullName>
    </submittedName>
</protein>
<dbReference type="KEGG" id="cdet:87945747"/>
<evidence type="ECO:0000256" key="1">
    <source>
        <dbReference type="SAM" id="MobiDB-lite"/>
    </source>
</evidence>
<accession>A0AAX4ILE8</accession>
<feature type="region of interest" description="Disordered" evidence="1">
    <location>
        <begin position="317"/>
        <end position="393"/>
    </location>
</feature>
<dbReference type="AlphaFoldDB" id="A0AAX4ILE8"/>
<evidence type="ECO:0000313" key="3">
    <source>
        <dbReference type="Proteomes" id="UP001322277"/>
    </source>
</evidence>
<sequence>MPPNSFQRLSKAGLDKLQATAETISPPYPENRIAYRVEQVKKEIYALAWSLDRIGEAGRRILRDEKLTITGPNDVRSLSDRISNSELDDLAFWEDTLESLGNHKGTIQLERVKGWVYKTMVGLWRQGKDGRSALRRAGLSLRGCEVRCQTQAIQHEPSDQLMFWEGKLQYLEDEYASLHRPIPKSAPMLEFISSDSEVEEDNAEQALAEEYIRSWHGRRKDIEVWAEATPTGTEVLRSPCVDSKLGDTQAGPRESSVARNSLLRPPRCTKRKRSASTEDEDRVVILSGNRSKRQMSSEPRADRISVLSDVCKAQPAVQRVELPSSRRPRPSHAPVQEEKRRLRAPSADVTTKPVPPSVKRRRRTRHNRSMQATPEPALRRSLRLAALRTRNTK</sequence>